<evidence type="ECO:0000259" key="6">
    <source>
        <dbReference type="Pfam" id="PF10433"/>
    </source>
</evidence>
<dbReference type="AlphaFoldDB" id="A0A1B0D680"/>
<dbReference type="InterPro" id="IPR018846">
    <property type="entry name" value="Beta-prop_RSE1/DDB1/CPSF1_1st"/>
</dbReference>
<comment type="subcellular location">
    <subcellularLocation>
        <location evidence="1">Nucleus</location>
    </subcellularLocation>
</comment>
<name>A0A1B0D680_PHLPP</name>
<sequence length="1193" mass="134167">MFSAICKQTHPATGIEFSISCHFFNNSEKNLVTAGANILKVFRIVPDVEPHIKEKYTDIRPPKMRLECVAMYTLYGNVMSLQSVSLAGSQRDALLVSFKDAKLSVVQHDPDTYDLKTLSLHYFEEEEIRGGWTGNYHVPIVRVDPDNRCAVMLVYGRKLVVLPFRKDSTLDEIELQDVKPMKKPPIQLIARTPILASYIITLKDLDEKVDNIIDIQFLHGYYEPTLLILYEPVRTFPGRIAVRSDTCTMVAISLNIQQRVHPVIWSFSGLPFDCCQVVPVNKPIGGCLVVSVNAIIYLNQSVPPYGVSVNSIADHSTQFPLKPQDGVKITLDTAQMTFIENDKLVMSLKNGELYVLTLCADSMRSVRSFHFSKAASSVLTSCICVCEEEYLFLGSRLGNSLLLRLTQKDQSMVITIEDTEKEVEKEKDVMTKQRRLEEEELEVYGSGPKTSVQLTSFTFEVCDSVLNIGPIGHMCVGQRAKEEDQEEEGEHDEDTAQWDLEIVTSSGHGKNGALCVLQNSIKPQIITSFGLTGCTDVWTVADDSGKKVEKVEDSTHAFMILSQENATMVLQTGDEINEIEKTGFCNNLPTIFVGNVGNNRYIVQVTTKSIRLLQGARLLQNIPFDKEAPLATASVADPYVCVLSQKGVVLTLALREAKGTPRLAVNKNTVSPSPPVKTLCSYRDTSGMFTSKYEDYADRGQGNNLYNTGFGYMKPEPNMKIEDEEDLLYGDAGNSFKVTSMAEMAVGGKKGSEWWRRYLQASKPTYWLLVTRSNGNLEIYSMPDLKLTYLVNNVANGNKVLTDSMEYVPLITNPEEAAQGDVIMCGPQCQVSIQEILIVGLGSHGNRPLLIIRTEMDILIYKVFSSRCHQENSELIHSWIHKSLTLVLFRQLLILPIEPVILLTDLRSICHQAQKGPVSAITHVLGFLVTAVGQKIYLWQLKDGDLVGVAFIDTNIYVHEMVSIKSLILVADVYKSISILRFQEEYRTLSLVSRDFQAQTVFSAEYVVDNSNLGFLATDVDGNIIIYMYHPESRESFGGQKLLRKADYHLGQRINTMFRIQCHLREHQRQDQLERRISNYDHKHITFFGTLDGGLGFCLPLPEKTYRRLFMLQNLLMVHSSHLCGLNPKVFRTIKSSRKMQANPARCIVDGELIWSFIQLPMNEKMELAKKIGTRIDEIYSDLAEIHSVTAVF</sequence>
<evidence type="ECO:0000256" key="4">
    <source>
        <dbReference type="ARBA" id="ARBA00068483"/>
    </source>
</evidence>
<accession>A0A1B0D680</accession>
<evidence type="ECO:0000256" key="3">
    <source>
        <dbReference type="ARBA" id="ARBA00038446"/>
    </source>
</evidence>
<reference evidence="8" key="1">
    <citation type="submission" date="2022-08" db="UniProtKB">
        <authorList>
            <consortium name="EnsemblMetazoa"/>
        </authorList>
    </citation>
    <scope>IDENTIFICATION</scope>
    <source>
        <strain evidence="8">Israel</strain>
    </source>
</reference>
<dbReference type="EnsemblMetazoa" id="PPAI002989-RA">
    <property type="protein sequence ID" value="PPAI002989-PA"/>
    <property type="gene ID" value="PPAI002989"/>
</dbReference>
<feature type="domain" description="RSE1/DDB1/CPSF1 C-terminal" evidence="5">
    <location>
        <begin position="905"/>
        <end position="1158"/>
    </location>
</feature>
<dbReference type="InterPro" id="IPR058543">
    <property type="entry name" value="Beta-prop_RSE1/DDB1/CPSF1_2nd"/>
</dbReference>
<dbReference type="GO" id="GO:0031123">
    <property type="term" value="P:RNA 3'-end processing"/>
    <property type="evidence" value="ECO:0007669"/>
    <property type="project" value="UniProtKB-ARBA"/>
</dbReference>
<proteinExistence type="inferred from homology"/>
<dbReference type="Pfam" id="PF23726">
    <property type="entry name" value="Beta-prop_RSE1_2nd"/>
    <property type="match status" value="1"/>
</dbReference>
<dbReference type="Gene3D" id="1.10.150.910">
    <property type="match status" value="1"/>
</dbReference>
<keyword evidence="2" id="KW-0539">Nucleus</keyword>
<feature type="domain" description="RSE1/DDB1/CPSF1 first beta-propeller" evidence="6">
    <location>
        <begin position="15"/>
        <end position="409"/>
    </location>
</feature>
<evidence type="ECO:0000259" key="7">
    <source>
        <dbReference type="Pfam" id="PF23726"/>
    </source>
</evidence>
<protein>
    <recommendedName>
        <fullName evidence="4">Cleavage and polyadenylation specificity factor subunit 1</fullName>
    </recommendedName>
</protein>
<dbReference type="EMBL" id="AJVK01012002">
    <property type="status" value="NOT_ANNOTATED_CDS"/>
    <property type="molecule type" value="Genomic_DNA"/>
</dbReference>
<keyword evidence="9" id="KW-1185">Reference proteome</keyword>
<organism evidence="8 9">
    <name type="scientific">Phlebotomus papatasi</name>
    <name type="common">Sandfly</name>
    <dbReference type="NCBI Taxonomy" id="29031"/>
    <lineage>
        <taxon>Eukaryota</taxon>
        <taxon>Metazoa</taxon>
        <taxon>Ecdysozoa</taxon>
        <taxon>Arthropoda</taxon>
        <taxon>Hexapoda</taxon>
        <taxon>Insecta</taxon>
        <taxon>Pterygota</taxon>
        <taxon>Neoptera</taxon>
        <taxon>Endopterygota</taxon>
        <taxon>Diptera</taxon>
        <taxon>Nematocera</taxon>
        <taxon>Psychodoidea</taxon>
        <taxon>Psychodidae</taxon>
        <taxon>Phlebotomus</taxon>
        <taxon>Phlebotomus</taxon>
    </lineage>
</organism>
<dbReference type="Pfam" id="PF10433">
    <property type="entry name" value="Beta-prop_RSE1_1st"/>
    <property type="match status" value="1"/>
</dbReference>
<dbReference type="VEuPathDB" id="VectorBase:PPAPM1_006940"/>
<dbReference type="EMBL" id="AJVK01012003">
    <property type="status" value="NOT_ANNOTATED_CDS"/>
    <property type="molecule type" value="Genomic_DNA"/>
</dbReference>
<dbReference type="PANTHER" id="PTHR10644">
    <property type="entry name" value="DNA REPAIR/RNA PROCESSING CPSF FAMILY"/>
    <property type="match status" value="1"/>
</dbReference>
<evidence type="ECO:0000313" key="8">
    <source>
        <dbReference type="EnsemblMetazoa" id="PPAI002989-PA"/>
    </source>
</evidence>
<evidence type="ECO:0000259" key="5">
    <source>
        <dbReference type="Pfam" id="PF03178"/>
    </source>
</evidence>
<dbReference type="FunFam" id="1.10.150.910:FF:000005">
    <property type="entry name" value="Cleavage and polyadenylation specific factor 1"/>
    <property type="match status" value="1"/>
</dbReference>
<dbReference type="InterPro" id="IPR050358">
    <property type="entry name" value="RSE1/DDB1/CFT1"/>
</dbReference>
<evidence type="ECO:0000256" key="1">
    <source>
        <dbReference type="ARBA" id="ARBA00004123"/>
    </source>
</evidence>
<dbReference type="FunFam" id="2.130.10.10:FF:000766">
    <property type="entry name" value="Cleavage and polyadenylation specificity factor cpsf"/>
    <property type="match status" value="1"/>
</dbReference>
<feature type="domain" description="RSE1/DDB1/CPSF1 second beta-propeller" evidence="7">
    <location>
        <begin position="523"/>
        <end position="878"/>
    </location>
</feature>
<dbReference type="GO" id="GO:0005634">
    <property type="term" value="C:nucleus"/>
    <property type="evidence" value="ECO:0007669"/>
    <property type="project" value="UniProtKB-SubCell"/>
</dbReference>
<dbReference type="Proteomes" id="UP000092462">
    <property type="component" value="Unassembled WGS sequence"/>
</dbReference>
<dbReference type="Gene3D" id="2.130.10.10">
    <property type="entry name" value="YVTN repeat-like/Quinoprotein amine dehydrogenase"/>
    <property type="match status" value="2"/>
</dbReference>
<evidence type="ECO:0000313" key="9">
    <source>
        <dbReference type="Proteomes" id="UP000092462"/>
    </source>
</evidence>
<comment type="similarity">
    <text evidence="3">Belongs to the CPSF1 family.</text>
</comment>
<dbReference type="GO" id="GO:0003676">
    <property type="term" value="F:nucleic acid binding"/>
    <property type="evidence" value="ECO:0007669"/>
    <property type="project" value="InterPro"/>
</dbReference>
<dbReference type="VEuPathDB" id="VectorBase:PPAI002989"/>
<evidence type="ECO:0000256" key="2">
    <source>
        <dbReference type="ARBA" id="ARBA00023242"/>
    </source>
</evidence>
<dbReference type="InterPro" id="IPR015943">
    <property type="entry name" value="WD40/YVTN_repeat-like_dom_sf"/>
</dbReference>
<dbReference type="Pfam" id="PF03178">
    <property type="entry name" value="CPSF_A"/>
    <property type="match status" value="1"/>
</dbReference>
<dbReference type="InterPro" id="IPR004871">
    <property type="entry name" value="RSE1/DDB1/CPSF1_C"/>
</dbReference>